<reference evidence="2 4" key="1">
    <citation type="journal article" date="2011" name="Nature">
        <title>The Medicago genome provides insight into the evolution of rhizobial symbioses.</title>
        <authorList>
            <person name="Young N.D."/>
            <person name="Debelle F."/>
            <person name="Oldroyd G.E."/>
            <person name="Geurts R."/>
            <person name="Cannon S.B."/>
            <person name="Udvardi M.K."/>
            <person name="Benedito V.A."/>
            <person name="Mayer K.F."/>
            <person name="Gouzy J."/>
            <person name="Schoof H."/>
            <person name="Van de Peer Y."/>
            <person name="Proost S."/>
            <person name="Cook D.R."/>
            <person name="Meyers B.C."/>
            <person name="Spannagl M."/>
            <person name="Cheung F."/>
            <person name="De Mita S."/>
            <person name="Krishnakumar V."/>
            <person name="Gundlach H."/>
            <person name="Zhou S."/>
            <person name="Mudge J."/>
            <person name="Bharti A.K."/>
            <person name="Murray J.D."/>
            <person name="Naoumkina M.A."/>
            <person name="Rosen B."/>
            <person name="Silverstein K.A."/>
            <person name="Tang H."/>
            <person name="Rombauts S."/>
            <person name="Zhao P.X."/>
            <person name="Zhou P."/>
            <person name="Barbe V."/>
            <person name="Bardou P."/>
            <person name="Bechner M."/>
            <person name="Bellec A."/>
            <person name="Berger A."/>
            <person name="Berges H."/>
            <person name="Bidwell S."/>
            <person name="Bisseling T."/>
            <person name="Choisne N."/>
            <person name="Couloux A."/>
            <person name="Denny R."/>
            <person name="Deshpande S."/>
            <person name="Dai X."/>
            <person name="Doyle J.J."/>
            <person name="Dudez A.M."/>
            <person name="Farmer A.D."/>
            <person name="Fouteau S."/>
            <person name="Franken C."/>
            <person name="Gibelin C."/>
            <person name="Gish J."/>
            <person name="Goldstein S."/>
            <person name="Gonzalez A.J."/>
            <person name="Green P.J."/>
            <person name="Hallab A."/>
            <person name="Hartog M."/>
            <person name="Hua A."/>
            <person name="Humphray S.J."/>
            <person name="Jeong D.H."/>
            <person name="Jing Y."/>
            <person name="Jocker A."/>
            <person name="Kenton S.M."/>
            <person name="Kim D.J."/>
            <person name="Klee K."/>
            <person name="Lai H."/>
            <person name="Lang C."/>
            <person name="Lin S."/>
            <person name="Macmil S.L."/>
            <person name="Magdelenat G."/>
            <person name="Matthews L."/>
            <person name="McCorrison J."/>
            <person name="Monaghan E.L."/>
            <person name="Mun J.H."/>
            <person name="Najar F.Z."/>
            <person name="Nicholson C."/>
            <person name="Noirot C."/>
            <person name="O'Bleness M."/>
            <person name="Paule C.R."/>
            <person name="Poulain J."/>
            <person name="Prion F."/>
            <person name="Qin B."/>
            <person name="Qu C."/>
            <person name="Retzel E.F."/>
            <person name="Riddle C."/>
            <person name="Sallet E."/>
            <person name="Samain S."/>
            <person name="Samson N."/>
            <person name="Sanders I."/>
            <person name="Saurat O."/>
            <person name="Scarpelli C."/>
            <person name="Schiex T."/>
            <person name="Segurens B."/>
            <person name="Severin A.J."/>
            <person name="Sherrier D.J."/>
            <person name="Shi R."/>
            <person name="Sims S."/>
            <person name="Singer S.R."/>
            <person name="Sinharoy S."/>
            <person name="Sterck L."/>
            <person name="Viollet A."/>
            <person name="Wang B.B."/>
            <person name="Wang K."/>
            <person name="Wang M."/>
            <person name="Wang X."/>
            <person name="Warfsmann J."/>
            <person name="Weissenbach J."/>
            <person name="White D.D."/>
            <person name="White J.D."/>
            <person name="Wiley G.B."/>
            <person name="Wincker P."/>
            <person name="Xing Y."/>
            <person name="Yang L."/>
            <person name="Yao Z."/>
            <person name="Ying F."/>
            <person name="Zhai J."/>
            <person name="Zhou L."/>
            <person name="Zuber A."/>
            <person name="Denarie J."/>
            <person name="Dixon R.A."/>
            <person name="May G.D."/>
            <person name="Schwartz D.C."/>
            <person name="Rogers J."/>
            <person name="Quetier F."/>
            <person name="Town C.D."/>
            <person name="Roe B.A."/>
        </authorList>
    </citation>
    <scope>NUCLEOTIDE SEQUENCE [LARGE SCALE GENOMIC DNA]</scope>
    <source>
        <strain evidence="2">A17</strain>
        <strain evidence="3 4">cv. Jemalong A17</strain>
    </source>
</reference>
<feature type="transmembrane region" description="Helical" evidence="1">
    <location>
        <begin position="43"/>
        <end position="63"/>
    </location>
</feature>
<proteinExistence type="predicted"/>
<dbReference type="EMBL" id="CM001223">
    <property type="protein sequence ID" value="AES81996.1"/>
    <property type="molecule type" value="Genomic_DNA"/>
</dbReference>
<keyword evidence="1" id="KW-0472">Membrane</keyword>
<protein>
    <submittedName>
        <fullName evidence="2">Transmembrane protein, putative</fullName>
    </submittedName>
</protein>
<evidence type="ECO:0000313" key="3">
    <source>
        <dbReference type="EnsemblPlants" id="AES81996"/>
    </source>
</evidence>
<organism evidence="2 4">
    <name type="scientific">Medicago truncatula</name>
    <name type="common">Barrel medic</name>
    <name type="synonym">Medicago tribuloides</name>
    <dbReference type="NCBI Taxonomy" id="3880"/>
    <lineage>
        <taxon>Eukaryota</taxon>
        <taxon>Viridiplantae</taxon>
        <taxon>Streptophyta</taxon>
        <taxon>Embryophyta</taxon>
        <taxon>Tracheophyta</taxon>
        <taxon>Spermatophyta</taxon>
        <taxon>Magnoliopsida</taxon>
        <taxon>eudicotyledons</taxon>
        <taxon>Gunneridae</taxon>
        <taxon>Pentapetalae</taxon>
        <taxon>rosids</taxon>
        <taxon>fabids</taxon>
        <taxon>Fabales</taxon>
        <taxon>Fabaceae</taxon>
        <taxon>Papilionoideae</taxon>
        <taxon>50 kb inversion clade</taxon>
        <taxon>NPAAA clade</taxon>
        <taxon>Hologalegina</taxon>
        <taxon>IRL clade</taxon>
        <taxon>Trifolieae</taxon>
        <taxon>Medicago</taxon>
    </lineage>
</organism>
<keyword evidence="1 2" id="KW-0812">Transmembrane</keyword>
<accession>G7L5Z9</accession>
<dbReference type="Proteomes" id="UP000002051">
    <property type="component" value="Unassembled WGS sequence"/>
</dbReference>
<dbReference type="HOGENOM" id="CLU_2797838_0_0_1"/>
<reference evidence="2 4" key="2">
    <citation type="journal article" date="2014" name="BMC Genomics">
        <title>An improved genome release (version Mt4.0) for the model legume Medicago truncatula.</title>
        <authorList>
            <person name="Tang H."/>
            <person name="Krishnakumar V."/>
            <person name="Bidwell S."/>
            <person name="Rosen B."/>
            <person name="Chan A."/>
            <person name="Zhou S."/>
            <person name="Gentzbittel L."/>
            <person name="Childs K.L."/>
            <person name="Yandell M."/>
            <person name="Gundlach H."/>
            <person name="Mayer K.F."/>
            <person name="Schwartz D.C."/>
            <person name="Town C.D."/>
        </authorList>
    </citation>
    <scope>GENOME REANNOTATION</scope>
    <source>
        <strain evidence="3 4">cv. Jemalong A17</strain>
    </source>
</reference>
<evidence type="ECO:0000313" key="4">
    <source>
        <dbReference type="Proteomes" id="UP000002051"/>
    </source>
</evidence>
<sequence length="68" mass="8115">MTTRVGRSNFKKFILKTIKIREHTNFSRPNQTYYFLLNSFHRIYNMFVLLFRVGMVMTAKGPLKKLAV</sequence>
<dbReference type="AlphaFoldDB" id="G7L5Z9"/>
<reference evidence="3" key="3">
    <citation type="submission" date="2015-04" db="UniProtKB">
        <authorList>
            <consortium name="EnsemblPlants"/>
        </authorList>
    </citation>
    <scope>IDENTIFICATION</scope>
    <source>
        <strain evidence="3">cv. Jemalong A17</strain>
    </source>
</reference>
<keyword evidence="1" id="KW-1133">Transmembrane helix</keyword>
<name>G7L5Z9_MEDTR</name>
<dbReference type="PaxDb" id="3880-AES81996"/>
<keyword evidence="4" id="KW-1185">Reference proteome</keyword>
<gene>
    <name evidence="2" type="ordered locus">MTR_7g104160</name>
</gene>
<evidence type="ECO:0000313" key="2">
    <source>
        <dbReference type="EMBL" id="AES81996.1"/>
    </source>
</evidence>
<dbReference type="EnsemblPlants" id="AES81996">
    <property type="protein sequence ID" value="AES81996"/>
    <property type="gene ID" value="MTR_7g104160"/>
</dbReference>
<evidence type="ECO:0000256" key="1">
    <source>
        <dbReference type="SAM" id="Phobius"/>
    </source>
</evidence>